<dbReference type="Proteomes" id="UP000051836">
    <property type="component" value="Unassembled WGS sequence"/>
</dbReference>
<proteinExistence type="predicted"/>
<sequence length="129" mass="14229">MLKENESSQVMGSQADQWDNFMATELAETLGLERWCHVWTLVPGNWSWGQHPKTVLWLKTTAGCGVSTSADVSQLHTQMGGEGVTHSHCETRQDKEMQAGEGVMRDLGVISTPGIKDKTQVCQLVENAK</sequence>
<protein>
    <submittedName>
        <fullName evidence="1">Uncharacterized protein</fullName>
    </submittedName>
</protein>
<name>A0A0Q3X925_AMAAE</name>
<accession>A0A0Q3X925</accession>
<organism evidence="1 2">
    <name type="scientific">Amazona aestiva</name>
    <name type="common">Blue-fronted Amazon parrot</name>
    <dbReference type="NCBI Taxonomy" id="12930"/>
    <lineage>
        <taxon>Eukaryota</taxon>
        <taxon>Metazoa</taxon>
        <taxon>Chordata</taxon>
        <taxon>Craniata</taxon>
        <taxon>Vertebrata</taxon>
        <taxon>Euteleostomi</taxon>
        <taxon>Archelosauria</taxon>
        <taxon>Archosauria</taxon>
        <taxon>Dinosauria</taxon>
        <taxon>Saurischia</taxon>
        <taxon>Theropoda</taxon>
        <taxon>Coelurosauria</taxon>
        <taxon>Aves</taxon>
        <taxon>Neognathae</taxon>
        <taxon>Neoaves</taxon>
        <taxon>Telluraves</taxon>
        <taxon>Australaves</taxon>
        <taxon>Psittaciformes</taxon>
        <taxon>Psittacidae</taxon>
        <taxon>Amazona</taxon>
    </lineage>
</organism>
<comment type="caution">
    <text evidence="1">The sequence shown here is derived from an EMBL/GenBank/DDBJ whole genome shotgun (WGS) entry which is preliminary data.</text>
</comment>
<dbReference type="EMBL" id="LMAW01000081">
    <property type="protein sequence ID" value="KQL60867.1"/>
    <property type="molecule type" value="Genomic_DNA"/>
</dbReference>
<keyword evidence="2" id="KW-1185">Reference proteome</keyword>
<dbReference type="AlphaFoldDB" id="A0A0Q3X925"/>
<gene>
    <name evidence="1" type="ORF">AAES_04452</name>
</gene>
<evidence type="ECO:0000313" key="1">
    <source>
        <dbReference type="EMBL" id="KQL60867.1"/>
    </source>
</evidence>
<evidence type="ECO:0000313" key="2">
    <source>
        <dbReference type="Proteomes" id="UP000051836"/>
    </source>
</evidence>
<reference evidence="1 2" key="1">
    <citation type="submission" date="2015-10" db="EMBL/GenBank/DDBJ databases">
        <authorList>
            <person name="Gilbert D.G."/>
        </authorList>
    </citation>
    <scope>NUCLEOTIDE SEQUENCE [LARGE SCALE GENOMIC DNA]</scope>
    <source>
        <strain evidence="1">FVVF132</strain>
    </source>
</reference>